<name>A0AAD5MDZ4_PARTN</name>
<proteinExistence type="predicted"/>
<keyword evidence="2" id="KW-1185">Reference proteome</keyword>
<protein>
    <submittedName>
        <fullName evidence="1">Uncharacterized protein</fullName>
    </submittedName>
</protein>
<sequence>MPTECKRFLGRSSRQWANVIVTIADYQHPNKITDSGLWNGSCVRYLVINKPRSKAKTVREKRVEALLGVLSTPEDE</sequence>
<dbReference type="EMBL" id="JAHQIW010002949">
    <property type="protein sequence ID" value="KAJ1356850.1"/>
    <property type="molecule type" value="Genomic_DNA"/>
</dbReference>
<comment type="caution">
    <text evidence="1">The sequence shown here is derived from an EMBL/GenBank/DDBJ whole genome shotgun (WGS) entry which is preliminary data.</text>
</comment>
<evidence type="ECO:0000313" key="1">
    <source>
        <dbReference type="EMBL" id="KAJ1356850.1"/>
    </source>
</evidence>
<gene>
    <name evidence="1" type="ORF">KIN20_014684</name>
</gene>
<dbReference type="AlphaFoldDB" id="A0AAD5MDZ4"/>
<dbReference type="Proteomes" id="UP001196413">
    <property type="component" value="Unassembled WGS sequence"/>
</dbReference>
<reference evidence="1" key="1">
    <citation type="submission" date="2021-06" db="EMBL/GenBank/DDBJ databases">
        <title>Parelaphostrongylus tenuis whole genome reference sequence.</title>
        <authorList>
            <person name="Garwood T.J."/>
            <person name="Larsen P.A."/>
            <person name="Fountain-Jones N.M."/>
            <person name="Garbe J.R."/>
            <person name="Macchietto M.G."/>
            <person name="Kania S.A."/>
            <person name="Gerhold R.W."/>
            <person name="Richards J.E."/>
            <person name="Wolf T.M."/>
        </authorList>
    </citation>
    <scope>NUCLEOTIDE SEQUENCE</scope>
    <source>
        <strain evidence="1">MNPRO001-30</strain>
        <tissue evidence="1">Meninges</tissue>
    </source>
</reference>
<evidence type="ECO:0000313" key="2">
    <source>
        <dbReference type="Proteomes" id="UP001196413"/>
    </source>
</evidence>
<accession>A0AAD5MDZ4</accession>
<organism evidence="1 2">
    <name type="scientific">Parelaphostrongylus tenuis</name>
    <name type="common">Meningeal worm</name>
    <dbReference type="NCBI Taxonomy" id="148309"/>
    <lineage>
        <taxon>Eukaryota</taxon>
        <taxon>Metazoa</taxon>
        <taxon>Ecdysozoa</taxon>
        <taxon>Nematoda</taxon>
        <taxon>Chromadorea</taxon>
        <taxon>Rhabditida</taxon>
        <taxon>Rhabditina</taxon>
        <taxon>Rhabditomorpha</taxon>
        <taxon>Strongyloidea</taxon>
        <taxon>Metastrongylidae</taxon>
        <taxon>Parelaphostrongylus</taxon>
    </lineage>
</organism>